<accession>A0A1G9JHY5</accession>
<keyword evidence="1" id="KW-0175">Coiled coil</keyword>
<gene>
    <name evidence="2" type="ORF">SAMN04488514_101555</name>
</gene>
<name>A0A1G9JHY5_9FLAO</name>
<evidence type="ECO:0000313" key="2">
    <source>
        <dbReference type="EMBL" id="SDL36912.1"/>
    </source>
</evidence>
<dbReference type="RefSeq" id="WP_089885007.1">
    <property type="nucleotide sequence ID" value="NZ_FNGV01000001.1"/>
</dbReference>
<dbReference type="Proteomes" id="UP000199440">
    <property type="component" value="Unassembled WGS sequence"/>
</dbReference>
<keyword evidence="3" id="KW-1185">Reference proteome</keyword>
<organism evidence="2 3">
    <name type="scientific">Kriegella aquimaris</name>
    <dbReference type="NCBI Taxonomy" id="192904"/>
    <lineage>
        <taxon>Bacteria</taxon>
        <taxon>Pseudomonadati</taxon>
        <taxon>Bacteroidota</taxon>
        <taxon>Flavobacteriia</taxon>
        <taxon>Flavobacteriales</taxon>
        <taxon>Flavobacteriaceae</taxon>
        <taxon>Kriegella</taxon>
    </lineage>
</organism>
<dbReference type="EMBL" id="FNGV01000001">
    <property type="protein sequence ID" value="SDL36912.1"/>
    <property type="molecule type" value="Genomic_DNA"/>
</dbReference>
<feature type="coiled-coil region" evidence="1">
    <location>
        <begin position="15"/>
        <end position="42"/>
    </location>
</feature>
<proteinExistence type="predicted"/>
<dbReference type="AlphaFoldDB" id="A0A1G9JHY5"/>
<sequence length="128" mass="15470">MKTAIINNSDLHFEHKQWKSELDFWNDELKSFKNRLSELASRWTDKEVLAQLEHYQNEFILHGGIIEDLQEAIEKHEMNISGHSDENHESLDVAMVKNHLKFREKMETQRQIYADLKKEFFRFLSKYM</sequence>
<dbReference type="OrthoDB" id="680366at2"/>
<protein>
    <submittedName>
        <fullName evidence="2">Uncharacterized protein</fullName>
    </submittedName>
</protein>
<reference evidence="2 3" key="1">
    <citation type="submission" date="2016-10" db="EMBL/GenBank/DDBJ databases">
        <authorList>
            <person name="de Groot N.N."/>
        </authorList>
    </citation>
    <scope>NUCLEOTIDE SEQUENCE [LARGE SCALE GENOMIC DNA]</scope>
    <source>
        <strain evidence="2 3">DSM 19886</strain>
    </source>
</reference>
<dbReference type="STRING" id="192904.SAMN04488514_101555"/>
<evidence type="ECO:0000313" key="3">
    <source>
        <dbReference type="Proteomes" id="UP000199440"/>
    </source>
</evidence>
<evidence type="ECO:0000256" key="1">
    <source>
        <dbReference type="SAM" id="Coils"/>
    </source>
</evidence>